<dbReference type="InterPro" id="IPR051393">
    <property type="entry name" value="ABC_transporter_permease"/>
</dbReference>
<keyword evidence="6 7" id="KW-0472">Membrane</keyword>
<proteinExistence type="inferred from homology"/>
<evidence type="ECO:0000256" key="6">
    <source>
        <dbReference type="ARBA" id="ARBA00023136"/>
    </source>
</evidence>
<evidence type="ECO:0000256" key="5">
    <source>
        <dbReference type="ARBA" id="ARBA00022989"/>
    </source>
</evidence>
<evidence type="ECO:0000256" key="4">
    <source>
        <dbReference type="ARBA" id="ARBA00022692"/>
    </source>
</evidence>
<dbReference type="RefSeq" id="WP_055151967.1">
    <property type="nucleotide sequence ID" value="NZ_CYZU01000008.1"/>
</dbReference>
<dbReference type="SUPFAM" id="SSF161098">
    <property type="entry name" value="MetI-like"/>
    <property type="match status" value="1"/>
</dbReference>
<comment type="similarity">
    <text evidence="7">Belongs to the binding-protein-dependent transport system permease family.</text>
</comment>
<dbReference type="GO" id="GO:0005886">
    <property type="term" value="C:plasma membrane"/>
    <property type="evidence" value="ECO:0007669"/>
    <property type="project" value="UniProtKB-SubCell"/>
</dbReference>
<protein>
    <submittedName>
        <fullName evidence="9">sn-glycerol-3-phosphate transport system permease protein ugpA</fullName>
    </submittedName>
</protein>
<dbReference type="AlphaFoldDB" id="A0A174BU79"/>
<name>A0A174BU79_9FIRM</name>
<feature type="domain" description="ABC transmembrane type-1" evidence="8">
    <location>
        <begin position="72"/>
        <end position="285"/>
    </location>
</feature>
<dbReference type="STRING" id="39482.ERS852491_01117"/>
<keyword evidence="4 7" id="KW-0812">Transmembrane</keyword>
<evidence type="ECO:0000313" key="10">
    <source>
        <dbReference type="Proteomes" id="UP000095544"/>
    </source>
</evidence>
<organism evidence="9 10">
    <name type="scientific">Faecalicatena contorta</name>
    <dbReference type="NCBI Taxonomy" id="39482"/>
    <lineage>
        <taxon>Bacteria</taxon>
        <taxon>Bacillati</taxon>
        <taxon>Bacillota</taxon>
        <taxon>Clostridia</taxon>
        <taxon>Lachnospirales</taxon>
        <taxon>Lachnospiraceae</taxon>
        <taxon>Faecalicatena</taxon>
    </lineage>
</organism>
<dbReference type="InterPro" id="IPR035906">
    <property type="entry name" value="MetI-like_sf"/>
</dbReference>
<sequence length="296" mass="32513">MLKIKNKKDILTVLVFLLPAVMIYTVFQIIPLVQAGYFSVTNWNGIAGSAIEFAGLDNFKTIFKSPDFLLALKNMFKMVVFSVLFHTPAALLLAVALNTRCRGFRIFKAMYFVPTVFPLSAVGLMWYFIFMPTGAINAFLDVIGLSDMMTPWLVNESTAMNSIIFVNIWAGIGYYMVILLAGLTSIPEDVYEAAAIDGAGPVKKFFCITVPMLKDVIFVCILIDIMGSVKVFDLVYAMTGGGPNGLTNLPTTLLYNEAFKYKHYGQGSAIGIVILLICLAGTLATNLIQAKTKKND</sequence>
<feature type="transmembrane region" description="Helical" evidence="7">
    <location>
        <begin position="75"/>
        <end position="97"/>
    </location>
</feature>
<gene>
    <name evidence="9" type="primary">ugpA_11</name>
    <name evidence="9" type="ORF">ERS852491_01117</name>
</gene>
<dbReference type="InterPro" id="IPR000515">
    <property type="entry name" value="MetI-like"/>
</dbReference>
<feature type="transmembrane region" description="Helical" evidence="7">
    <location>
        <begin position="269"/>
        <end position="288"/>
    </location>
</feature>
<evidence type="ECO:0000259" key="8">
    <source>
        <dbReference type="PROSITE" id="PS50928"/>
    </source>
</evidence>
<evidence type="ECO:0000256" key="3">
    <source>
        <dbReference type="ARBA" id="ARBA00022475"/>
    </source>
</evidence>
<dbReference type="PANTHER" id="PTHR30193">
    <property type="entry name" value="ABC TRANSPORTER PERMEASE PROTEIN"/>
    <property type="match status" value="1"/>
</dbReference>
<accession>A0A174BU79</accession>
<feature type="transmembrane region" description="Helical" evidence="7">
    <location>
        <begin position="166"/>
        <end position="186"/>
    </location>
</feature>
<dbReference type="EMBL" id="CYZU01000008">
    <property type="protein sequence ID" value="CUO04173.1"/>
    <property type="molecule type" value="Genomic_DNA"/>
</dbReference>
<evidence type="ECO:0000256" key="2">
    <source>
        <dbReference type="ARBA" id="ARBA00022448"/>
    </source>
</evidence>
<dbReference type="PANTHER" id="PTHR30193:SF37">
    <property type="entry name" value="INNER MEMBRANE ABC TRANSPORTER PERMEASE PROTEIN YCJO"/>
    <property type="match status" value="1"/>
</dbReference>
<evidence type="ECO:0000313" key="9">
    <source>
        <dbReference type="EMBL" id="CUO04173.1"/>
    </source>
</evidence>
<reference evidence="9 10" key="1">
    <citation type="submission" date="2015-09" db="EMBL/GenBank/DDBJ databases">
        <authorList>
            <consortium name="Pathogen Informatics"/>
        </authorList>
    </citation>
    <scope>NUCLEOTIDE SEQUENCE [LARGE SCALE GENOMIC DNA]</scope>
    <source>
        <strain evidence="9 10">2789STDY5834876</strain>
    </source>
</reference>
<dbReference type="Proteomes" id="UP000095544">
    <property type="component" value="Unassembled WGS sequence"/>
</dbReference>
<dbReference type="PROSITE" id="PS50928">
    <property type="entry name" value="ABC_TM1"/>
    <property type="match status" value="1"/>
</dbReference>
<dbReference type="Gene3D" id="1.10.3720.10">
    <property type="entry name" value="MetI-like"/>
    <property type="match status" value="1"/>
</dbReference>
<feature type="transmembrane region" description="Helical" evidence="7">
    <location>
        <begin position="109"/>
        <end position="129"/>
    </location>
</feature>
<evidence type="ECO:0000256" key="7">
    <source>
        <dbReference type="RuleBase" id="RU363032"/>
    </source>
</evidence>
<keyword evidence="5 7" id="KW-1133">Transmembrane helix</keyword>
<keyword evidence="2 7" id="KW-0813">Transport</keyword>
<feature type="transmembrane region" description="Helical" evidence="7">
    <location>
        <begin position="12"/>
        <end position="33"/>
    </location>
</feature>
<evidence type="ECO:0000256" key="1">
    <source>
        <dbReference type="ARBA" id="ARBA00004651"/>
    </source>
</evidence>
<dbReference type="CDD" id="cd06261">
    <property type="entry name" value="TM_PBP2"/>
    <property type="match status" value="1"/>
</dbReference>
<keyword evidence="3" id="KW-1003">Cell membrane</keyword>
<comment type="subcellular location">
    <subcellularLocation>
        <location evidence="1 7">Cell membrane</location>
        <topology evidence="1 7">Multi-pass membrane protein</topology>
    </subcellularLocation>
</comment>
<dbReference type="GO" id="GO:0055085">
    <property type="term" value="P:transmembrane transport"/>
    <property type="evidence" value="ECO:0007669"/>
    <property type="project" value="InterPro"/>
</dbReference>
<dbReference type="Pfam" id="PF00528">
    <property type="entry name" value="BPD_transp_1"/>
    <property type="match status" value="1"/>
</dbReference>
<dbReference type="OrthoDB" id="42781at2"/>